<organism evidence="1 2">
    <name type="scientific">Actibacterium pelagium</name>
    <dbReference type="NCBI Taxonomy" id="2029103"/>
    <lineage>
        <taxon>Bacteria</taxon>
        <taxon>Pseudomonadati</taxon>
        <taxon>Pseudomonadota</taxon>
        <taxon>Alphaproteobacteria</taxon>
        <taxon>Rhodobacterales</taxon>
        <taxon>Roseobacteraceae</taxon>
        <taxon>Actibacterium</taxon>
    </lineage>
</organism>
<dbReference type="PIRSF" id="PIRSF029287">
    <property type="entry name" value="UCP029287"/>
    <property type="match status" value="1"/>
</dbReference>
<reference evidence="1" key="2">
    <citation type="submission" date="2020-09" db="EMBL/GenBank/DDBJ databases">
        <authorList>
            <person name="Sun Q."/>
            <person name="Zhou Y."/>
        </authorList>
    </citation>
    <scope>NUCLEOTIDE SEQUENCE</scope>
    <source>
        <strain evidence="1">CGMCC 1.16012</strain>
    </source>
</reference>
<dbReference type="InterPro" id="IPR038225">
    <property type="entry name" value="TagF_sf"/>
</dbReference>
<name>A0A917ELX0_9RHOB</name>
<evidence type="ECO:0000313" key="1">
    <source>
        <dbReference type="EMBL" id="GGE53932.1"/>
    </source>
</evidence>
<gene>
    <name evidence="1" type="ORF">GCM10011517_21950</name>
</gene>
<dbReference type="InterPro" id="IPR017748">
    <property type="entry name" value="TagF"/>
</dbReference>
<dbReference type="RefSeq" id="WP_095594123.1">
    <property type="nucleotide sequence ID" value="NZ_BMKN01000002.1"/>
</dbReference>
<dbReference type="EMBL" id="BMKN01000002">
    <property type="protein sequence ID" value="GGE53932.1"/>
    <property type="molecule type" value="Genomic_DNA"/>
</dbReference>
<accession>A0A917ELX0</accession>
<reference evidence="1" key="1">
    <citation type="journal article" date="2014" name="Int. J. Syst. Evol. Microbiol.">
        <title>Complete genome sequence of Corynebacterium casei LMG S-19264T (=DSM 44701T), isolated from a smear-ripened cheese.</title>
        <authorList>
            <consortium name="US DOE Joint Genome Institute (JGI-PGF)"/>
            <person name="Walter F."/>
            <person name="Albersmeier A."/>
            <person name="Kalinowski J."/>
            <person name="Ruckert C."/>
        </authorList>
    </citation>
    <scope>NUCLEOTIDE SEQUENCE</scope>
    <source>
        <strain evidence="1">CGMCC 1.16012</strain>
    </source>
</reference>
<keyword evidence="2" id="KW-1185">Reference proteome</keyword>
<dbReference type="AlphaFoldDB" id="A0A917ELX0"/>
<proteinExistence type="predicted"/>
<dbReference type="Pfam" id="PF09867">
    <property type="entry name" value="TagF_N"/>
    <property type="match status" value="1"/>
</dbReference>
<protein>
    <submittedName>
        <fullName evidence="1">Type VI secretion-associated protein</fullName>
    </submittedName>
</protein>
<comment type="caution">
    <text evidence="1">The sequence shown here is derived from an EMBL/GenBank/DDBJ whole genome shotgun (WGS) entry which is preliminary data.</text>
</comment>
<evidence type="ECO:0000313" key="2">
    <source>
        <dbReference type="Proteomes" id="UP000606730"/>
    </source>
</evidence>
<dbReference type="Gene3D" id="3.40.1730.10">
    <property type="entry name" value="pa0076 domain"/>
    <property type="match status" value="1"/>
</dbReference>
<dbReference type="Proteomes" id="UP000606730">
    <property type="component" value="Unassembled WGS sequence"/>
</dbReference>
<dbReference type="OrthoDB" id="9801841at2"/>
<dbReference type="NCBIfam" id="TIGR03373">
    <property type="entry name" value="VI_minor_4"/>
    <property type="match status" value="1"/>
</dbReference>
<sequence length="225" mass="23748">MAGKVGAFGKMPSVGDFFRIDAPAGFVQSWDAWLQQGMLAAAGALGPTWDDSYMSAPIWRFSLSAGLAGKEAAIGVLMPSVDRVGRRFPLTLMCPVSAPAMQSHLTATTTFEALEDIALDALGDDMTRDVLIDRLASIEAPTSAAAPNLQTTGVTLSLTEAQSEGDLAAPLSVGLADQRYHAPSIWTAVLNEGRRSLICEGLPQGAEQVALFDLTSPIWKEAQSP</sequence>